<name>A0AAV5BM90_ELECO</name>
<evidence type="ECO:0000313" key="3">
    <source>
        <dbReference type="Proteomes" id="UP001054889"/>
    </source>
</evidence>
<evidence type="ECO:0000259" key="1">
    <source>
        <dbReference type="Pfam" id="PF13966"/>
    </source>
</evidence>
<dbReference type="EMBL" id="BQKI01000002">
    <property type="protein sequence ID" value="GJM87571.1"/>
    <property type="molecule type" value="Genomic_DNA"/>
</dbReference>
<accession>A0AAV5BM90</accession>
<feature type="domain" description="Reverse transcriptase zinc-binding" evidence="1">
    <location>
        <begin position="105"/>
        <end position="152"/>
    </location>
</feature>
<reference evidence="2" key="2">
    <citation type="submission" date="2021-12" db="EMBL/GenBank/DDBJ databases">
        <title>Resequencing data analysis of finger millet.</title>
        <authorList>
            <person name="Hatakeyama M."/>
            <person name="Aluri S."/>
            <person name="Balachadran M.T."/>
            <person name="Sivarajan S.R."/>
            <person name="Poveda L."/>
            <person name="Shimizu-Inatsugi R."/>
            <person name="Schlapbach R."/>
            <person name="Sreeman S.M."/>
            <person name="Shimizu K.K."/>
        </authorList>
    </citation>
    <scope>NUCLEOTIDE SEQUENCE</scope>
</reference>
<dbReference type="PANTHER" id="PTHR36617:SF17">
    <property type="entry name" value="OS01G0114800 PROTEIN"/>
    <property type="match status" value="1"/>
</dbReference>
<gene>
    <name evidence="2" type="primary">ga03538</name>
    <name evidence="2" type="ORF">PR202_ga03538</name>
</gene>
<dbReference type="AlphaFoldDB" id="A0AAV5BM90"/>
<reference evidence="2" key="1">
    <citation type="journal article" date="2018" name="DNA Res.">
        <title>Multiple hybrid de novo genome assembly of finger millet, an orphan allotetraploid crop.</title>
        <authorList>
            <person name="Hatakeyama M."/>
            <person name="Aluri S."/>
            <person name="Balachadran M.T."/>
            <person name="Sivarajan S.R."/>
            <person name="Patrignani A."/>
            <person name="Gruter S."/>
            <person name="Poveda L."/>
            <person name="Shimizu-Inatsugi R."/>
            <person name="Baeten J."/>
            <person name="Francoijs K.J."/>
            <person name="Nataraja K.N."/>
            <person name="Reddy Y.A.N."/>
            <person name="Phadnis S."/>
            <person name="Ravikumar R.L."/>
            <person name="Schlapbach R."/>
            <person name="Sreeman S.M."/>
            <person name="Shimizu K.K."/>
        </authorList>
    </citation>
    <scope>NUCLEOTIDE SEQUENCE</scope>
</reference>
<dbReference type="InterPro" id="IPR026960">
    <property type="entry name" value="RVT-Znf"/>
</dbReference>
<sequence>MFAASVISIVGDGAKTNFWTDRWLHEESLQNLAPALIALVPKRVLHKRSVQEALENLQWVDDIRGSLSSQAIYQYFMVWDIMQQFQPSPGVQDQHLWAPSSSGVYSSKSAYGRFFIGSTQFEPAKRIWKSWAPLRCQFFLWLASLNRCWTAD</sequence>
<dbReference type="Pfam" id="PF13966">
    <property type="entry name" value="zf-RVT"/>
    <property type="match status" value="1"/>
</dbReference>
<evidence type="ECO:0000313" key="2">
    <source>
        <dbReference type="EMBL" id="GJM87571.1"/>
    </source>
</evidence>
<protein>
    <recommendedName>
        <fullName evidence="1">Reverse transcriptase zinc-binding domain-containing protein</fullName>
    </recommendedName>
</protein>
<keyword evidence="3" id="KW-1185">Reference proteome</keyword>
<dbReference type="PANTHER" id="PTHR36617">
    <property type="entry name" value="PROTEIN, PUTATIVE-RELATED"/>
    <property type="match status" value="1"/>
</dbReference>
<comment type="caution">
    <text evidence="2">The sequence shown here is derived from an EMBL/GenBank/DDBJ whole genome shotgun (WGS) entry which is preliminary data.</text>
</comment>
<dbReference type="Proteomes" id="UP001054889">
    <property type="component" value="Unassembled WGS sequence"/>
</dbReference>
<proteinExistence type="predicted"/>
<organism evidence="2 3">
    <name type="scientific">Eleusine coracana subsp. coracana</name>
    <dbReference type="NCBI Taxonomy" id="191504"/>
    <lineage>
        <taxon>Eukaryota</taxon>
        <taxon>Viridiplantae</taxon>
        <taxon>Streptophyta</taxon>
        <taxon>Embryophyta</taxon>
        <taxon>Tracheophyta</taxon>
        <taxon>Spermatophyta</taxon>
        <taxon>Magnoliopsida</taxon>
        <taxon>Liliopsida</taxon>
        <taxon>Poales</taxon>
        <taxon>Poaceae</taxon>
        <taxon>PACMAD clade</taxon>
        <taxon>Chloridoideae</taxon>
        <taxon>Cynodonteae</taxon>
        <taxon>Eleusininae</taxon>
        <taxon>Eleusine</taxon>
    </lineage>
</organism>